<dbReference type="Proteomes" id="UP000076502">
    <property type="component" value="Unassembled WGS sequence"/>
</dbReference>
<sequence>MDRHDELLRTEEIYSQCIESIKNSILGIQREFSSAKQLLGHQRNEIMKRMSVAKNVLEIDVLKNTQDFHEHIIKEIMDIEKVCEEHLLRLKIELLTTTKERMQPPSRVSLRDVKKICGTFLACDTCGETTNEMPCRCFWENIPKWSLENTQNILANRKMIARSELDESDLKFKQDMIYLRTKMFSLPRKPDDQKRRMSVRQSKTDTFTDLLKETKKFDHFSVVTELSKISNLKFIDGKFVDCHVWGKILDRHGNQYGTKWYLVLCPQIEKMLKKRHVPMLHLNPSSTFAFLSKILENGANFVLLRPDLISLLDDKDRPWLERWKLQFQLNNRKHIAVTLIQARYRGYMLRKMKTDSELLYIAASVLWLCWLTLKKKREIHERYLMKMLISLQTTRELSLKLNREFNSIIQKPHVVIHLPSFGYPVDLRRAYIPQKLAIEQNMASLRMCFVRNPNTEVIYILSVRPTKDLLLMYSDFIESIRAGENIAKRITFIALSQGETFSRCTLNLSRILHCSEDSLNEIRQRIAGKRAYFLPLIVDECDMRLAGNLGVALLSPDMEVQRKFLNKSIMSAMIDGLGLAQPPHYKHIHNYETLCSALAQMIIHHTEICAWVIKLNFGTNQVHRGIFLINHISIPFMPSLRKEREKFGDTWGVNCSVRNMFLDKLTEHLPKIVSAATRLSRFYDSWKDFYSQLQKMGSLLQAVPVKKDDKAIAVSLFIPRKGIKDKVKWLGTADIVRLDVCTVSTRVYMIPQTSLVNTKLEPIVNKFAKGMQNEGYFGYVTVDCYCYPEKNEEKLGIMLLHVYPFYTDVHSYMEWMKFSTGGTYISAKNRFIADIPLVSRPKGRLSGHMVPDRTPKWNETTSRYGIAISNLYHSRFSAYSWPQLKELFETSGIVYNSERKQGSSILLYDSELRTEGLMVIVGPSMTTTISMLHNSLATLNQTLMKSKTKSETNITDLLDILMNLLLDYHNLSTDLAAGQTATHPLDVTKVRMQLSKASLTETVRTTLHGVGVRGFFVGWTAGLLRQLTYSTARLGMYTTLYDLCQQYLGCLNYPTMIGMGMISGVVGSFVGSPTDLVLIRMIADVNLPPEKRWNYRNGFVGLITIAKNEGVRALWRGSTATVIRGAVVNGTQLGTYSKVKLMLIDTGRFHEGVLLQFCSAMISGLVTCSVSLPLDVSKTRLQNWTSSKKSPNLFGMILYIVQKEGVRALWRGFLPYYCRAAPNSIITMICVDQLHRIYIKLFLVPQE</sequence>
<dbReference type="SUPFAM" id="SSF103506">
    <property type="entry name" value="Mitochondrial carrier"/>
    <property type="match status" value="1"/>
</dbReference>
<dbReference type="InterPro" id="IPR038752">
    <property type="entry name" value="IQCH"/>
</dbReference>
<dbReference type="Pfam" id="PF00153">
    <property type="entry name" value="Mito_carr"/>
    <property type="match status" value="3"/>
</dbReference>
<name>A0A154PDZ2_DUFNO</name>
<dbReference type="PROSITE" id="PS50096">
    <property type="entry name" value="IQ"/>
    <property type="match status" value="1"/>
</dbReference>
<evidence type="ECO:0000313" key="8">
    <source>
        <dbReference type="Proteomes" id="UP000076502"/>
    </source>
</evidence>
<dbReference type="PANTHER" id="PTHR14465:SF0">
    <property type="entry name" value="IQ DOMAIN-CONTAINING PROTEIN H"/>
    <property type="match status" value="1"/>
</dbReference>
<evidence type="ECO:0000256" key="1">
    <source>
        <dbReference type="ARBA" id="ARBA00004141"/>
    </source>
</evidence>
<dbReference type="Gene3D" id="1.50.40.10">
    <property type="entry name" value="Mitochondrial carrier domain"/>
    <property type="match status" value="1"/>
</dbReference>
<gene>
    <name evidence="7" type="ORF">WN55_01778</name>
</gene>
<comment type="subcellular location">
    <subcellularLocation>
        <location evidence="1">Membrane</location>
        <topology evidence="1">Multi-pass membrane protein</topology>
    </subcellularLocation>
</comment>
<feature type="repeat" description="Solcar" evidence="5">
    <location>
        <begin position="1051"/>
        <end position="1142"/>
    </location>
</feature>
<evidence type="ECO:0000256" key="5">
    <source>
        <dbReference type="PROSITE-ProRule" id="PRU00282"/>
    </source>
</evidence>
<keyword evidence="8" id="KW-1185">Reference proteome</keyword>
<reference evidence="7 8" key="1">
    <citation type="submission" date="2015-07" db="EMBL/GenBank/DDBJ databases">
        <title>The genome of Dufourea novaeangliae.</title>
        <authorList>
            <person name="Pan H."/>
            <person name="Kapheim K."/>
        </authorList>
    </citation>
    <scope>NUCLEOTIDE SEQUENCE [LARGE SCALE GENOMIC DNA]</scope>
    <source>
        <strain evidence="7">0120121106</strain>
        <tissue evidence="7">Whole body</tissue>
    </source>
</reference>
<dbReference type="InterPro" id="IPR023395">
    <property type="entry name" value="MCP_dom_sf"/>
</dbReference>
<dbReference type="InterPro" id="IPR018108">
    <property type="entry name" value="MCP_transmembrane"/>
</dbReference>
<dbReference type="AlphaFoldDB" id="A0A154PDZ2"/>
<feature type="repeat" description="Solcar" evidence="5">
    <location>
        <begin position="962"/>
        <end position="1043"/>
    </location>
</feature>
<proteinExistence type="inferred from homology"/>
<dbReference type="OrthoDB" id="2117703at2759"/>
<protein>
    <submittedName>
        <fullName evidence="7">Mitochondrial 2-oxoglutarate/malate carrier protein</fullName>
    </submittedName>
</protein>
<comment type="similarity">
    <text evidence="2">Belongs to the mitochondrial carrier (TC 2.A.29) family.</text>
</comment>
<dbReference type="GO" id="GO:0016020">
    <property type="term" value="C:membrane"/>
    <property type="evidence" value="ECO:0007669"/>
    <property type="project" value="UniProtKB-SubCell"/>
</dbReference>
<dbReference type="EMBL" id="KQ434885">
    <property type="protein sequence ID" value="KZC10027.1"/>
    <property type="molecule type" value="Genomic_DNA"/>
</dbReference>
<evidence type="ECO:0000256" key="3">
    <source>
        <dbReference type="ARBA" id="ARBA00022692"/>
    </source>
</evidence>
<dbReference type="PANTHER" id="PTHR14465">
    <property type="entry name" value="IQ DOMAIN-CONTAINING PROTEIN H"/>
    <property type="match status" value="1"/>
</dbReference>
<evidence type="ECO:0000259" key="6">
    <source>
        <dbReference type="Pfam" id="PF24923"/>
    </source>
</evidence>
<dbReference type="Pfam" id="PF24923">
    <property type="entry name" value="ATP-grasp_IQCH"/>
    <property type="match status" value="1"/>
</dbReference>
<dbReference type="CDD" id="cd23767">
    <property type="entry name" value="IQCD"/>
    <property type="match status" value="1"/>
</dbReference>
<dbReference type="STRING" id="178035.A0A154PDZ2"/>
<feature type="domain" description="IQCH-like ATP-grasp" evidence="6">
    <location>
        <begin position="559"/>
        <end position="823"/>
    </location>
</feature>
<keyword evidence="3 5" id="KW-0812">Transmembrane</keyword>
<evidence type="ECO:0000313" key="7">
    <source>
        <dbReference type="EMBL" id="KZC10027.1"/>
    </source>
</evidence>
<evidence type="ECO:0000256" key="4">
    <source>
        <dbReference type="ARBA" id="ARBA00023136"/>
    </source>
</evidence>
<evidence type="ECO:0000256" key="2">
    <source>
        <dbReference type="ARBA" id="ARBA00006375"/>
    </source>
</evidence>
<dbReference type="InterPro" id="IPR056855">
    <property type="entry name" value="ATP-grasp_IQCH"/>
</dbReference>
<organism evidence="7 8">
    <name type="scientific">Dufourea novaeangliae</name>
    <name type="common">Sweat bee</name>
    <dbReference type="NCBI Taxonomy" id="178035"/>
    <lineage>
        <taxon>Eukaryota</taxon>
        <taxon>Metazoa</taxon>
        <taxon>Ecdysozoa</taxon>
        <taxon>Arthropoda</taxon>
        <taxon>Hexapoda</taxon>
        <taxon>Insecta</taxon>
        <taxon>Pterygota</taxon>
        <taxon>Neoptera</taxon>
        <taxon>Endopterygota</taxon>
        <taxon>Hymenoptera</taxon>
        <taxon>Apocrita</taxon>
        <taxon>Aculeata</taxon>
        <taxon>Apoidea</taxon>
        <taxon>Anthophila</taxon>
        <taxon>Halictidae</taxon>
        <taxon>Rophitinae</taxon>
        <taxon>Dufourea</taxon>
    </lineage>
</organism>
<accession>A0A154PDZ2</accession>
<dbReference type="PROSITE" id="PS50920">
    <property type="entry name" value="SOLCAR"/>
    <property type="match status" value="3"/>
</dbReference>
<feature type="repeat" description="Solcar" evidence="5">
    <location>
        <begin position="1151"/>
        <end position="1237"/>
    </location>
</feature>
<keyword evidence="4 5" id="KW-0472">Membrane</keyword>